<evidence type="ECO:0000259" key="11">
    <source>
        <dbReference type="PROSITE" id="PS51193"/>
    </source>
</evidence>
<evidence type="ECO:0000256" key="3">
    <source>
        <dbReference type="ARBA" id="ARBA00022741"/>
    </source>
</evidence>
<evidence type="ECO:0000256" key="1">
    <source>
        <dbReference type="ARBA" id="ARBA00001966"/>
    </source>
</evidence>
<evidence type="ECO:0000313" key="12">
    <source>
        <dbReference type="EMBL" id="AGM41324.1"/>
    </source>
</evidence>
<evidence type="ECO:0000256" key="9">
    <source>
        <dbReference type="ARBA" id="ARBA00044969"/>
    </source>
</evidence>
<dbReference type="SUPFAM" id="SSF52540">
    <property type="entry name" value="P-loop containing nucleoside triphosphate hydrolases"/>
    <property type="match status" value="2"/>
</dbReference>
<evidence type="ECO:0000256" key="5">
    <source>
        <dbReference type="ARBA" id="ARBA00022801"/>
    </source>
</evidence>
<dbReference type="Pfam" id="PF13307">
    <property type="entry name" value="Helicase_C_2"/>
    <property type="match status" value="1"/>
</dbReference>
<dbReference type="InterPro" id="IPR006554">
    <property type="entry name" value="Helicase-like_DEXD_c2"/>
</dbReference>
<dbReference type="PANTHER" id="PTHR11472:SF34">
    <property type="entry name" value="REGULATOR OF TELOMERE ELONGATION HELICASE 1"/>
    <property type="match status" value="1"/>
</dbReference>
<dbReference type="KEGG" id="ssal:SPISAL_06150"/>
<dbReference type="EMBL" id="CP005963">
    <property type="protein sequence ID" value="AGM41324.1"/>
    <property type="molecule type" value="Genomic_DNA"/>
</dbReference>
<comment type="similarity">
    <text evidence="8">Belongs to the helicase family. DinG subfamily.</text>
</comment>
<dbReference type="eggNOG" id="COG1199">
    <property type="taxonomic scope" value="Bacteria"/>
</dbReference>
<keyword evidence="2" id="KW-0411">Iron-sulfur</keyword>
<keyword evidence="7" id="KW-0234">DNA repair</keyword>
<evidence type="ECO:0000256" key="6">
    <source>
        <dbReference type="ARBA" id="ARBA00022840"/>
    </source>
</evidence>
<keyword evidence="3" id="KW-0547">Nucleotide-binding</keyword>
<accession>R4V5X9</accession>
<keyword evidence="2" id="KW-0479">Metal-binding</keyword>
<dbReference type="InterPro" id="IPR006555">
    <property type="entry name" value="ATP-dep_Helicase_C"/>
</dbReference>
<dbReference type="GO" id="GO:0051539">
    <property type="term" value="F:4 iron, 4 sulfur cluster binding"/>
    <property type="evidence" value="ECO:0007669"/>
    <property type="project" value="UniProtKB-KW"/>
</dbReference>
<protein>
    <recommendedName>
        <fullName evidence="9">DNA 5'-3' helicase</fullName>
        <ecNumber evidence="9">5.6.2.3</ecNumber>
    </recommendedName>
</protein>
<name>R4V5X9_9GAMM</name>
<dbReference type="AlphaFoldDB" id="R4V5X9"/>
<dbReference type="PROSITE" id="PS51193">
    <property type="entry name" value="HELICASE_ATP_BIND_2"/>
    <property type="match status" value="1"/>
</dbReference>
<dbReference type="SMART" id="SM00487">
    <property type="entry name" value="DEXDc"/>
    <property type="match status" value="1"/>
</dbReference>
<evidence type="ECO:0000256" key="10">
    <source>
        <dbReference type="ARBA" id="ARBA00048954"/>
    </source>
</evidence>
<organism evidence="12 13">
    <name type="scientific">Spiribacter salinus M19-40</name>
    <dbReference type="NCBI Taxonomy" id="1260251"/>
    <lineage>
        <taxon>Bacteria</taxon>
        <taxon>Pseudomonadati</taxon>
        <taxon>Pseudomonadota</taxon>
        <taxon>Gammaproteobacteria</taxon>
        <taxon>Chromatiales</taxon>
        <taxon>Ectothiorhodospiraceae</taxon>
        <taxon>Spiribacter</taxon>
    </lineage>
</organism>
<evidence type="ECO:0000256" key="2">
    <source>
        <dbReference type="ARBA" id="ARBA00022485"/>
    </source>
</evidence>
<dbReference type="EC" id="5.6.2.3" evidence="9"/>
<keyword evidence="13" id="KW-1185">Reference proteome</keyword>
<dbReference type="GO" id="GO:0043139">
    <property type="term" value="F:5'-3' DNA helicase activity"/>
    <property type="evidence" value="ECO:0007669"/>
    <property type="project" value="UniProtKB-EC"/>
</dbReference>
<keyword evidence="6" id="KW-0067">ATP-binding</keyword>
<dbReference type="InterPro" id="IPR011545">
    <property type="entry name" value="DEAD/DEAH_box_helicase_dom"/>
</dbReference>
<dbReference type="SMART" id="SM00491">
    <property type="entry name" value="HELICc2"/>
    <property type="match status" value="1"/>
</dbReference>
<comment type="cofactor">
    <cofactor evidence="1">
        <name>[4Fe-4S] cluster</name>
        <dbReference type="ChEBI" id="CHEBI:49883"/>
    </cofactor>
</comment>
<dbReference type="GO" id="GO:0006281">
    <property type="term" value="P:DNA repair"/>
    <property type="evidence" value="ECO:0007669"/>
    <property type="project" value="UniProtKB-KW"/>
</dbReference>
<dbReference type="OrthoDB" id="9805194at2"/>
<evidence type="ECO:0000313" key="13">
    <source>
        <dbReference type="Proteomes" id="UP000017881"/>
    </source>
</evidence>
<sequence length="643" mass="70550">MSELDAAVAAALSADGHLADLLPGYAPRPEQQEMAAAVADVINQEETLVVEAGTGTGKTLAYLLPALLAGRRTIISTGTRTLQDQLFHRDLPLARQAVNRPVRTALLKGRGNYLCLYRMERTLESGRLENRALADGLQQVRAWSGRTRSGDLAEAPAAASEPALVPRITSTADNCLGQECPLYSECFLMEARRRAQEAEVVVINHHLLMADWALREGGFGEVLPQADVYILDEAHQLPETAARFFGLSVSSRQLFDLARDIRLEQQREAGDAPGLSEQAARLERATADLRLVLGDGMRTAWRTLERPVGEAAEALAHALAEGIAALAPQAPRGKGLESCHRRANSLYQDLQRFLAEPDEGGQVGWVETRGQGFYLRLTPLDVSEQMAGQRARHGRAWVLTSATLAVDGQFGHFLERLGLDDARTLALDSPFDYPNHALLYLPASLPEPSHPDFAEAYLQEAQTVLEASRGRAFLLFTSHRALQTAADWLARRGHHQLLVQGAAPQQQLLDRFREAGDAVLLGTQSFWEGVDVRGPALSCVMIDRLPFGSPADPVLQARMEWMREQGRNPFATYQLPEAVIGLRQGVGRLIRDASDRGVLMLGDVRLVQRGYGRQFLHSLPPMPLTRDPAQVRAFFADQSSTSS</sequence>
<proteinExistence type="inferred from homology"/>
<dbReference type="GO" id="GO:0005524">
    <property type="term" value="F:ATP binding"/>
    <property type="evidence" value="ECO:0007669"/>
    <property type="project" value="UniProtKB-KW"/>
</dbReference>
<dbReference type="PATRIC" id="fig|1260251.3.peg.1243"/>
<evidence type="ECO:0000256" key="8">
    <source>
        <dbReference type="ARBA" id="ARBA00038058"/>
    </source>
</evidence>
<dbReference type="PANTHER" id="PTHR11472">
    <property type="entry name" value="DNA REPAIR DEAD HELICASE RAD3/XP-D SUBFAMILY MEMBER"/>
    <property type="match status" value="1"/>
</dbReference>
<dbReference type="Gene3D" id="3.40.50.300">
    <property type="entry name" value="P-loop containing nucleotide triphosphate hydrolases"/>
    <property type="match status" value="2"/>
</dbReference>
<dbReference type="InterPro" id="IPR045028">
    <property type="entry name" value="DinG/Rad3-like"/>
</dbReference>
<feature type="domain" description="Helicase ATP-binding" evidence="11">
    <location>
        <begin position="17"/>
        <end position="282"/>
    </location>
</feature>
<keyword evidence="2" id="KW-0408">Iron</keyword>
<dbReference type="GO" id="GO:0003676">
    <property type="term" value="F:nucleic acid binding"/>
    <property type="evidence" value="ECO:0007669"/>
    <property type="project" value="InterPro"/>
</dbReference>
<gene>
    <name evidence="12" type="ORF">SPISAL_06150</name>
</gene>
<dbReference type="InterPro" id="IPR014013">
    <property type="entry name" value="Helic_SF1/SF2_ATP-bd_DinG/Rad3"/>
</dbReference>
<reference evidence="12 13" key="1">
    <citation type="journal article" date="2013" name="Genome Announc.">
        <title>Draft Genome of Spiribacter salinus M19-40, an Abundant Gammaproteobacterium in Aquatic Hypersaline Environments.</title>
        <authorList>
            <person name="Leon M.J."/>
            <person name="Ghai R."/>
            <person name="Fernandez A.B."/>
            <person name="Sanchez-Porro C."/>
            <person name="Rodriguez-Valera F."/>
            <person name="Ventosa A."/>
        </authorList>
    </citation>
    <scope>NUCLEOTIDE SEQUENCE [LARGE SCALE GENOMIC DNA]</scope>
    <source>
        <strain evidence="12">M19-40</strain>
    </source>
</reference>
<dbReference type="InterPro" id="IPR027417">
    <property type="entry name" value="P-loop_NTPase"/>
</dbReference>
<dbReference type="Pfam" id="PF00270">
    <property type="entry name" value="DEAD"/>
    <property type="match status" value="1"/>
</dbReference>
<keyword evidence="5" id="KW-0378">Hydrolase</keyword>
<comment type="catalytic activity">
    <reaction evidence="10">
        <text>ATP + H2O = ADP + phosphate + H(+)</text>
        <dbReference type="Rhea" id="RHEA:13065"/>
        <dbReference type="ChEBI" id="CHEBI:15377"/>
        <dbReference type="ChEBI" id="CHEBI:15378"/>
        <dbReference type="ChEBI" id="CHEBI:30616"/>
        <dbReference type="ChEBI" id="CHEBI:43474"/>
        <dbReference type="ChEBI" id="CHEBI:456216"/>
        <dbReference type="EC" id="5.6.2.3"/>
    </reaction>
</comment>
<dbReference type="Proteomes" id="UP000017881">
    <property type="component" value="Chromosome"/>
</dbReference>
<keyword evidence="12" id="KW-0347">Helicase</keyword>
<dbReference type="InterPro" id="IPR014001">
    <property type="entry name" value="Helicase_ATP-bd"/>
</dbReference>
<dbReference type="SMART" id="SM00488">
    <property type="entry name" value="DEXDc2"/>
    <property type="match status" value="1"/>
</dbReference>
<evidence type="ECO:0000256" key="7">
    <source>
        <dbReference type="ARBA" id="ARBA00023204"/>
    </source>
</evidence>
<dbReference type="RefSeq" id="WP_016353631.1">
    <property type="nucleotide sequence ID" value="NC_021291.1"/>
</dbReference>
<evidence type="ECO:0000256" key="4">
    <source>
        <dbReference type="ARBA" id="ARBA00022763"/>
    </source>
</evidence>
<keyword evidence="4" id="KW-0227">DNA damage</keyword>
<keyword evidence="2" id="KW-0004">4Fe-4S</keyword>
<dbReference type="GO" id="GO:0016818">
    <property type="term" value="F:hydrolase activity, acting on acid anhydrides, in phosphorus-containing anhydrides"/>
    <property type="evidence" value="ECO:0007669"/>
    <property type="project" value="InterPro"/>
</dbReference>
<dbReference type="HOGENOM" id="CLU_012117_2_0_6"/>